<keyword evidence="1" id="KW-0614">Plasmid</keyword>
<keyword evidence="2" id="KW-1185">Reference proteome</keyword>
<dbReference type="Proteomes" id="UP000007319">
    <property type="component" value="Plasmid AZOBR_p4"/>
</dbReference>
<accession>A0A9P1K0D1</accession>
<name>A0A9P1K0D1_9PROT</name>
<evidence type="ECO:0000313" key="2">
    <source>
        <dbReference type="Proteomes" id="UP000007319"/>
    </source>
</evidence>
<dbReference type="EMBL" id="HE577331">
    <property type="protein sequence ID" value="CCD03236.1"/>
    <property type="molecule type" value="Genomic_DNA"/>
</dbReference>
<proteinExistence type="predicted"/>
<reference evidence="1 2" key="1">
    <citation type="journal article" date="2011" name="PLoS Genet.">
        <title>Azospirillum genomes reveal transition of bacteria from aquatic to terrestrial environments.</title>
        <authorList>
            <person name="Wisniewski-Dye F."/>
            <person name="Borziak K."/>
            <person name="Khalsa-Moyers G."/>
            <person name="Alexandre G."/>
            <person name="Sukharnikov L.O."/>
            <person name="Wuichet K."/>
            <person name="Hurst G.B."/>
            <person name="McDonald W.H."/>
            <person name="Robertson J.S."/>
            <person name="Barbe V."/>
            <person name="Calteau A."/>
            <person name="Rouy Z."/>
            <person name="Mangenot S."/>
            <person name="Prigent-Combaret C."/>
            <person name="Normand P."/>
            <person name="Boyer M."/>
            <person name="Siguier P."/>
            <person name="Dessaux Y."/>
            <person name="Elmerich C."/>
            <person name="Condemine G."/>
            <person name="Krishnen G."/>
            <person name="Kennedy I."/>
            <person name="Paterson A.H."/>
            <person name="Gonzalez V."/>
            <person name="Mavingui P."/>
            <person name="Zhulin I.B."/>
        </authorList>
    </citation>
    <scope>NUCLEOTIDE SEQUENCE [LARGE SCALE GENOMIC DNA]</scope>
    <source>
        <strain evidence="1 2">Sp245</strain>
    </source>
</reference>
<sequence length="47" mass="5628">MFTSALKQFGLHLGQRLLKRFWATCIDLHRIALDYAKWRDAMVFPFN</sequence>
<protein>
    <submittedName>
        <fullName evidence="1">Uncharacterized protein</fullName>
    </submittedName>
</protein>
<organism evidence="1 2">
    <name type="scientific">Azospirillum baldaniorum</name>
    <dbReference type="NCBI Taxonomy" id="1064539"/>
    <lineage>
        <taxon>Bacteria</taxon>
        <taxon>Pseudomonadati</taxon>
        <taxon>Pseudomonadota</taxon>
        <taxon>Alphaproteobacteria</taxon>
        <taxon>Rhodospirillales</taxon>
        <taxon>Azospirillaceae</taxon>
        <taxon>Azospirillum</taxon>
    </lineage>
</organism>
<evidence type="ECO:0000313" key="1">
    <source>
        <dbReference type="EMBL" id="CCD03236.1"/>
    </source>
</evidence>
<gene>
    <name evidence="1" type="ORF">AZOBR_p430015</name>
</gene>
<dbReference type="AlphaFoldDB" id="A0A9P1K0D1"/>
<geneLocation type="plasmid" evidence="1 2">
    <name>AZOBR_p4</name>
</geneLocation>
<dbReference type="KEGG" id="abs:AZOBR_p430015"/>